<evidence type="ECO:0000256" key="2">
    <source>
        <dbReference type="ARBA" id="ARBA00008432"/>
    </source>
</evidence>
<evidence type="ECO:0000256" key="4">
    <source>
        <dbReference type="ARBA" id="ARBA00022989"/>
    </source>
</evidence>
<evidence type="ECO:0008006" key="9">
    <source>
        <dbReference type="Google" id="ProtNLM"/>
    </source>
</evidence>
<reference evidence="7" key="1">
    <citation type="submission" date="2023-01" db="EMBL/GenBank/DDBJ databases">
        <title>Metagenome sequencing of chrysophaentin producing Chrysophaeum taylorii.</title>
        <authorList>
            <person name="Davison J."/>
            <person name="Bewley C."/>
        </authorList>
    </citation>
    <scope>NUCLEOTIDE SEQUENCE</scope>
    <source>
        <strain evidence="7">NIES-1699</strain>
    </source>
</reference>
<evidence type="ECO:0000313" key="8">
    <source>
        <dbReference type="Proteomes" id="UP001230188"/>
    </source>
</evidence>
<dbReference type="Gene3D" id="1.20.1250.20">
    <property type="entry name" value="MFS general substrate transporter like domains"/>
    <property type="match status" value="2"/>
</dbReference>
<dbReference type="SUPFAM" id="SSF103473">
    <property type="entry name" value="MFS general substrate transporter"/>
    <property type="match status" value="1"/>
</dbReference>
<feature type="transmembrane region" description="Helical" evidence="6">
    <location>
        <begin position="412"/>
        <end position="437"/>
    </location>
</feature>
<organism evidence="7 8">
    <name type="scientific">Chrysophaeum taylorii</name>
    <dbReference type="NCBI Taxonomy" id="2483200"/>
    <lineage>
        <taxon>Eukaryota</taxon>
        <taxon>Sar</taxon>
        <taxon>Stramenopiles</taxon>
        <taxon>Ochrophyta</taxon>
        <taxon>Pelagophyceae</taxon>
        <taxon>Pelagomonadales</taxon>
        <taxon>Pelagomonadaceae</taxon>
        <taxon>Chrysophaeum</taxon>
    </lineage>
</organism>
<dbReference type="PANTHER" id="PTHR23515">
    <property type="entry name" value="HIGH-AFFINITY NITRATE TRANSPORTER 2.3"/>
    <property type="match status" value="1"/>
</dbReference>
<name>A0AAD7XLW2_9STRA</name>
<dbReference type="Proteomes" id="UP001230188">
    <property type="component" value="Unassembled WGS sequence"/>
</dbReference>
<dbReference type="InterPro" id="IPR036259">
    <property type="entry name" value="MFS_trans_sf"/>
</dbReference>
<feature type="transmembrane region" description="Helical" evidence="6">
    <location>
        <begin position="69"/>
        <end position="91"/>
    </location>
</feature>
<comment type="similarity">
    <text evidence="2">Belongs to the major facilitator superfamily. Nitrate/nitrite porter (TC 2.A.1.8) family.</text>
</comment>
<feature type="transmembrane region" description="Helical" evidence="6">
    <location>
        <begin position="136"/>
        <end position="163"/>
    </location>
</feature>
<dbReference type="InterPro" id="IPR011701">
    <property type="entry name" value="MFS"/>
</dbReference>
<keyword evidence="8" id="KW-1185">Reference proteome</keyword>
<feature type="transmembrane region" description="Helical" evidence="6">
    <location>
        <begin position="315"/>
        <end position="336"/>
    </location>
</feature>
<dbReference type="GO" id="GO:0016020">
    <property type="term" value="C:membrane"/>
    <property type="evidence" value="ECO:0007669"/>
    <property type="project" value="UniProtKB-SubCell"/>
</dbReference>
<feature type="transmembrane region" description="Helical" evidence="6">
    <location>
        <begin position="443"/>
        <end position="464"/>
    </location>
</feature>
<evidence type="ECO:0000256" key="1">
    <source>
        <dbReference type="ARBA" id="ARBA00004141"/>
    </source>
</evidence>
<comment type="caution">
    <text evidence="7">The sequence shown here is derived from an EMBL/GenBank/DDBJ whole genome shotgun (WGS) entry which is preliminary data.</text>
</comment>
<sequence>MTDAMKAIEMGEEEKMEVVQHDEALYKAVETEAGVWKMGKMPVDPHQGFKAKEIQLFSFARPHMRAFHYAWCSFFVAFTCWFAFAPLMPVVRPALGMNLKQVFAVNIASVASTITTRFIVGPLCDKVGPKRCQTFLLAWITVFVLLGASVTTVWGLGLIRFMIGFGGATFVVTQFWSSQMFAAEIVGVANATTAGWGNLGGGVTQMLMVGVYSFMLNVVKVGKNDSWRLSFIVPAFIASVVAVGMWFSSDDSPRGDLNHLYAAGVLQRKTAKDSMKVGFSNINSWLLGVQYACCFGVELHVNNIAATYFAIGEGFHVGVVDAGLIASLFGWMNVFARSSGGFFSDYGNKVAGMRGRMWAHTICLFFEGLFLIVFSRMKTLPGAIPCLVVFSFFVQASEGTSFAIVPYVEPAALGGVCAVVGAWGNIGAVAWGLLFLFGFTGNLGNGFATLGCIIIASAFITFCIKLDGHSHMTGTLYRPASTYTKA</sequence>
<dbReference type="Pfam" id="PF07690">
    <property type="entry name" value="MFS_1"/>
    <property type="match status" value="1"/>
</dbReference>
<comment type="subcellular location">
    <subcellularLocation>
        <location evidence="1">Membrane</location>
        <topology evidence="1">Multi-pass membrane protein</topology>
    </subcellularLocation>
</comment>
<keyword evidence="5 6" id="KW-0472">Membrane</keyword>
<dbReference type="InterPro" id="IPR044772">
    <property type="entry name" value="NO3_transporter"/>
</dbReference>
<keyword evidence="4 6" id="KW-1133">Transmembrane helix</keyword>
<gene>
    <name evidence="7" type="ORF">CTAYLR_000374</name>
</gene>
<keyword evidence="3 6" id="KW-0812">Transmembrane</keyword>
<evidence type="ECO:0000313" key="7">
    <source>
        <dbReference type="EMBL" id="KAJ8605173.1"/>
    </source>
</evidence>
<dbReference type="AlphaFoldDB" id="A0AAD7XLW2"/>
<feature type="transmembrane region" description="Helical" evidence="6">
    <location>
        <begin position="231"/>
        <end position="248"/>
    </location>
</feature>
<evidence type="ECO:0000256" key="5">
    <source>
        <dbReference type="ARBA" id="ARBA00023136"/>
    </source>
</evidence>
<evidence type="ECO:0000256" key="3">
    <source>
        <dbReference type="ARBA" id="ARBA00022692"/>
    </source>
</evidence>
<dbReference type="GO" id="GO:0015112">
    <property type="term" value="F:nitrate transmembrane transporter activity"/>
    <property type="evidence" value="ECO:0007669"/>
    <property type="project" value="InterPro"/>
</dbReference>
<protein>
    <recommendedName>
        <fullName evidence="9">Major facilitator superfamily (MFS) profile domain-containing protein</fullName>
    </recommendedName>
</protein>
<feature type="transmembrane region" description="Helical" evidence="6">
    <location>
        <begin position="357"/>
        <end position="376"/>
    </location>
</feature>
<feature type="transmembrane region" description="Helical" evidence="6">
    <location>
        <begin position="199"/>
        <end position="219"/>
    </location>
</feature>
<evidence type="ECO:0000256" key="6">
    <source>
        <dbReference type="SAM" id="Phobius"/>
    </source>
</evidence>
<accession>A0AAD7XLW2</accession>
<feature type="transmembrane region" description="Helical" evidence="6">
    <location>
        <begin position="103"/>
        <end position="124"/>
    </location>
</feature>
<feature type="transmembrane region" description="Helical" evidence="6">
    <location>
        <begin position="382"/>
        <end position="405"/>
    </location>
</feature>
<dbReference type="EMBL" id="JAQMWT010000317">
    <property type="protein sequence ID" value="KAJ8605173.1"/>
    <property type="molecule type" value="Genomic_DNA"/>
</dbReference>
<proteinExistence type="inferred from homology"/>